<feature type="repeat" description="TPR" evidence="1">
    <location>
        <begin position="76"/>
        <end position="109"/>
    </location>
</feature>
<name>A0A5C6ANG1_9BACT</name>
<sequence length="248" mass="27848" precursor="true">MNPFGRSWLIIITLSIAGWATGPTAFAQTARAKMQKQMQQVEQQQEAMQRKLRQIATSESGMPDDPQLQSLHREFITKTEKLAMEYERKKQFDQAREAYQSIVRLVPDYAGGNQGLARVLTYQTSQDRKIVKVLADQTWQDSGVVLTAGMPVKVEVKGVWKVVIESGAEGIDIPKDMRPHDDRIRFGTLIATIVSGPSELAEAKPMRLESGTEFVANNSGKLYMRMFDIEPNDNEGELLVLIQSTFGK</sequence>
<evidence type="ECO:0000313" key="5">
    <source>
        <dbReference type="Proteomes" id="UP000316213"/>
    </source>
</evidence>
<gene>
    <name evidence="4" type="ORF">Pla100_13080</name>
</gene>
<feature type="coiled-coil region" evidence="2">
    <location>
        <begin position="24"/>
        <end position="58"/>
    </location>
</feature>
<evidence type="ECO:0008006" key="6">
    <source>
        <dbReference type="Google" id="ProtNLM"/>
    </source>
</evidence>
<dbReference type="PROSITE" id="PS50005">
    <property type="entry name" value="TPR"/>
    <property type="match status" value="1"/>
</dbReference>
<evidence type="ECO:0000313" key="4">
    <source>
        <dbReference type="EMBL" id="TWU01573.1"/>
    </source>
</evidence>
<evidence type="ECO:0000256" key="1">
    <source>
        <dbReference type="PROSITE-ProRule" id="PRU00339"/>
    </source>
</evidence>
<dbReference type="InterPro" id="IPR019734">
    <property type="entry name" value="TPR_rpt"/>
</dbReference>
<evidence type="ECO:0000256" key="3">
    <source>
        <dbReference type="SAM" id="SignalP"/>
    </source>
</evidence>
<dbReference type="Gene3D" id="1.25.40.10">
    <property type="entry name" value="Tetratricopeptide repeat domain"/>
    <property type="match status" value="1"/>
</dbReference>
<feature type="signal peptide" evidence="3">
    <location>
        <begin position="1"/>
        <end position="27"/>
    </location>
</feature>
<dbReference type="RefSeq" id="WP_146576848.1">
    <property type="nucleotide sequence ID" value="NZ_SJPM01000002.1"/>
</dbReference>
<protein>
    <recommendedName>
        <fullName evidence="6">Tetratricopeptide repeat protein</fullName>
    </recommendedName>
</protein>
<keyword evidence="5" id="KW-1185">Reference proteome</keyword>
<reference evidence="4 5" key="1">
    <citation type="submission" date="2019-02" db="EMBL/GenBank/DDBJ databases">
        <title>Deep-cultivation of Planctomycetes and their phenomic and genomic characterization uncovers novel biology.</title>
        <authorList>
            <person name="Wiegand S."/>
            <person name="Jogler M."/>
            <person name="Boedeker C."/>
            <person name="Pinto D."/>
            <person name="Vollmers J."/>
            <person name="Rivas-Marin E."/>
            <person name="Kohn T."/>
            <person name="Peeters S.H."/>
            <person name="Heuer A."/>
            <person name="Rast P."/>
            <person name="Oberbeckmann S."/>
            <person name="Bunk B."/>
            <person name="Jeske O."/>
            <person name="Meyerdierks A."/>
            <person name="Storesund J.E."/>
            <person name="Kallscheuer N."/>
            <person name="Luecker S."/>
            <person name="Lage O.M."/>
            <person name="Pohl T."/>
            <person name="Merkel B.J."/>
            <person name="Hornburger P."/>
            <person name="Mueller R.-W."/>
            <person name="Bruemmer F."/>
            <person name="Labrenz M."/>
            <person name="Spormann A.M."/>
            <person name="Op Den Camp H."/>
            <person name="Overmann J."/>
            <person name="Amann R."/>
            <person name="Jetten M.S.M."/>
            <person name="Mascher T."/>
            <person name="Medema M.H."/>
            <person name="Devos D.P."/>
            <person name="Kaster A.-K."/>
            <person name="Ovreas L."/>
            <person name="Rohde M."/>
            <person name="Galperin M.Y."/>
            <person name="Jogler C."/>
        </authorList>
    </citation>
    <scope>NUCLEOTIDE SEQUENCE [LARGE SCALE GENOMIC DNA]</scope>
    <source>
        <strain evidence="4 5">Pla100</strain>
    </source>
</reference>
<dbReference type="AlphaFoldDB" id="A0A5C6ANG1"/>
<comment type="caution">
    <text evidence="4">The sequence shown here is derived from an EMBL/GenBank/DDBJ whole genome shotgun (WGS) entry which is preliminary data.</text>
</comment>
<dbReference type="InterPro" id="IPR011990">
    <property type="entry name" value="TPR-like_helical_dom_sf"/>
</dbReference>
<proteinExistence type="predicted"/>
<dbReference type="EMBL" id="SJPM01000002">
    <property type="protein sequence ID" value="TWU01573.1"/>
    <property type="molecule type" value="Genomic_DNA"/>
</dbReference>
<dbReference type="Gene3D" id="2.60.120.430">
    <property type="entry name" value="Galactose-binding lectin"/>
    <property type="match status" value="1"/>
</dbReference>
<keyword evidence="2" id="KW-0175">Coiled coil</keyword>
<keyword evidence="1" id="KW-0802">TPR repeat</keyword>
<feature type="chain" id="PRO_5023051877" description="Tetratricopeptide repeat protein" evidence="3">
    <location>
        <begin position="28"/>
        <end position="248"/>
    </location>
</feature>
<dbReference type="OrthoDB" id="257747at2"/>
<accession>A0A5C6ANG1</accession>
<evidence type="ECO:0000256" key="2">
    <source>
        <dbReference type="SAM" id="Coils"/>
    </source>
</evidence>
<organism evidence="4 5">
    <name type="scientific">Neorhodopirellula pilleata</name>
    <dbReference type="NCBI Taxonomy" id="2714738"/>
    <lineage>
        <taxon>Bacteria</taxon>
        <taxon>Pseudomonadati</taxon>
        <taxon>Planctomycetota</taxon>
        <taxon>Planctomycetia</taxon>
        <taxon>Pirellulales</taxon>
        <taxon>Pirellulaceae</taxon>
        <taxon>Neorhodopirellula</taxon>
    </lineage>
</organism>
<keyword evidence="3" id="KW-0732">Signal</keyword>
<dbReference type="Proteomes" id="UP000316213">
    <property type="component" value="Unassembled WGS sequence"/>
</dbReference>